<accession>A0A915IHX4</accession>
<dbReference type="OMA" id="KGEPIGQ"/>
<feature type="compositionally biased region" description="Acidic residues" evidence="1">
    <location>
        <begin position="360"/>
        <end position="380"/>
    </location>
</feature>
<feature type="compositionally biased region" description="Basic and acidic residues" evidence="1">
    <location>
        <begin position="536"/>
        <end position="554"/>
    </location>
</feature>
<proteinExistence type="predicted"/>
<evidence type="ECO:0000259" key="2">
    <source>
        <dbReference type="SMART" id="SM00581"/>
    </source>
</evidence>
<dbReference type="PANTHER" id="PTHR12785">
    <property type="entry name" value="SPLICING FACTOR 3B"/>
    <property type="match status" value="1"/>
</dbReference>
<reference evidence="4" key="1">
    <citation type="submission" date="2022-11" db="UniProtKB">
        <authorList>
            <consortium name="WormBaseParasite"/>
        </authorList>
    </citation>
    <scope>IDENTIFICATION</scope>
</reference>
<dbReference type="InterPro" id="IPR007180">
    <property type="entry name" value="DUF382"/>
</dbReference>
<protein>
    <submittedName>
        <fullName evidence="4">PSP proline-rich domain-containing protein</fullName>
    </submittedName>
</protein>
<feature type="region of interest" description="Disordered" evidence="1">
    <location>
        <begin position="1"/>
        <end position="39"/>
    </location>
</feature>
<feature type="domain" description="PSP proline-rich" evidence="2">
    <location>
        <begin position="230"/>
        <end position="288"/>
    </location>
</feature>
<dbReference type="AlphaFoldDB" id="A0A915IHX4"/>
<dbReference type="Proteomes" id="UP000887565">
    <property type="component" value="Unplaced"/>
</dbReference>
<evidence type="ECO:0000256" key="1">
    <source>
        <dbReference type="SAM" id="MobiDB-lite"/>
    </source>
</evidence>
<evidence type="ECO:0000313" key="3">
    <source>
        <dbReference type="Proteomes" id="UP000887565"/>
    </source>
</evidence>
<evidence type="ECO:0000313" key="4">
    <source>
        <dbReference type="WBParaSite" id="nRc.2.0.1.t13443-RA"/>
    </source>
</evidence>
<dbReference type="InterPro" id="IPR052584">
    <property type="entry name" value="U2_snRNP_Complex_Component"/>
</dbReference>
<feature type="region of interest" description="Disordered" evidence="1">
    <location>
        <begin position="502"/>
        <end position="554"/>
    </location>
</feature>
<sequence length="554" mass="62978">PKKIQDDKKTAESEASDQNAENKSSGRTEEDEHQSDEEDIEIEYVFDEKFQEEPLYKYFAKVFDAFQKAGKGETLVKTEDNEETKGGQMSKEMLEKIAPKAAIVERMIKEEEEAMKEKMKEMAEKPKMSKKKLRVMTRPTIAELKASINRPDVVEWHDVTAKDPKLLVYLKSLRNTVPVPRHWCFKRKYLAGKRGFEKPPFQLPEFIRKTGIMEMRQALQEKGKELESKMKDKKPGELSDDLRIALGMPVGPNAFRFPPPWLIAMQRYGPPPSYPNLKVAGLNAPIPEGCSFGYHAGGWGKPPVDENGRPLYGDVFGMEAAPAAKYRKNRHIFKGRKSLIKNLINAPDEEEIERKPWGELESEESSSEEEEEEEEQEADDTGLVTPAEGLVTPSGLSSGIPTGVETPDSIEFRKRKLQEEGVDTPATGSLYTILPEKRAVTSLDLIWFRSKNWKTSIVPRKLLSLTKKLYNFTDQSQSASGVEISLNPEELDLVGDSSGLQKKYEEGLRQQQSGKDEDFSDMVAEHAARQKRKRKAQEEKKQADTKKKLKDFKF</sequence>
<dbReference type="SMART" id="SM00581">
    <property type="entry name" value="PSP"/>
    <property type="match status" value="1"/>
</dbReference>
<dbReference type="InterPro" id="IPR006568">
    <property type="entry name" value="PSP_pro-rich"/>
</dbReference>
<keyword evidence="3" id="KW-1185">Reference proteome</keyword>
<dbReference type="PANTHER" id="PTHR12785:SF6">
    <property type="entry name" value="SPLICING FACTOR 3B SUBUNIT 2"/>
    <property type="match status" value="1"/>
</dbReference>
<name>A0A915IHX4_ROMCU</name>
<dbReference type="WBParaSite" id="nRc.2.0.1.t13443-RA">
    <property type="protein sequence ID" value="nRc.2.0.1.t13443-RA"/>
    <property type="gene ID" value="nRc.2.0.1.g13443"/>
</dbReference>
<dbReference type="Pfam" id="PF04037">
    <property type="entry name" value="DUF382"/>
    <property type="match status" value="1"/>
</dbReference>
<feature type="region of interest" description="Disordered" evidence="1">
    <location>
        <begin position="351"/>
        <end position="405"/>
    </location>
</feature>
<dbReference type="Pfam" id="PF04046">
    <property type="entry name" value="PSP"/>
    <property type="match status" value="1"/>
</dbReference>
<dbReference type="GO" id="GO:0005634">
    <property type="term" value="C:nucleus"/>
    <property type="evidence" value="ECO:0007669"/>
    <property type="project" value="InterPro"/>
</dbReference>
<organism evidence="3 4">
    <name type="scientific">Romanomermis culicivorax</name>
    <name type="common">Nematode worm</name>
    <dbReference type="NCBI Taxonomy" id="13658"/>
    <lineage>
        <taxon>Eukaryota</taxon>
        <taxon>Metazoa</taxon>
        <taxon>Ecdysozoa</taxon>
        <taxon>Nematoda</taxon>
        <taxon>Enoplea</taxon>
        <taxon>Dorylaimia</taxon>
        <taxon>Mermithida</taxon>
        <taxon>Mermithoidea</taxon>
        <taxon>Mermithidae</taxon>
        <taxon>Romanomermis</taxon>
    </lineage>
</organism>
<feature type="compositionally biased region" description="Basic and acidic residues" evidence="1">
    <location>
        <begin position="1"/>
        <end position="12"/>
    </location>
</feature>